<keyword evidence="1" id="KW-0812">Transmembrane</keyword>
<evidence type="ECO:0000313" key="2">
    <source>
        <dbReference type="EMBL" id="JAD67511.1"/>
    </source>
</evidence>
<organism evidence="2">
    <name type="scientific">Arundo donax</name>
    <name type="common">Giant reed</name>
    <name type="synonym">Donax arundinaceus</name>
    <dbReference type="NCBI Taxonomy" id="35708"/>
    <lineage>
        <taxon>Eukaryota</taxon>
        <taxon>Viridiplantae</taxon>
        <taxon>Streptophyta</taxon>
        <taxon>Embryophyta</taxon>
        <taxon>Tracheophyta</taxon>
        <taxon>Spermatophyta</taxon>
        <taxon>Magnoliopsida</taxon>
        <taxon>Liliopsida</taxon>
        <taxon>Poales</taxon>
        <taxon>Poaceae</taxon>
        <taxon>PACMAD clade</taxon>
        <taxon>Arundinoideae</taxon>
        <taxon>Arundineae</taxon>
        <taxon>Arundo</taxon>
    </lineage>
</organism>
<sequence length="69" mass="8333">MPYLSRCNFRIIFWPLCSCLEVFFVCLFHFAVQGKLEKTMMDLFEVFRTRVELAFVRRFLFIELLSVNA</sequence>
<accession>A0A0A9BW41</accession>
<dbReference type="AlphaFoldDB" id="A0A0A9BW41"/>
<feature type="transmembrane region" description="Helical" evidence="1">
    <location>
        <begin position="12"/>
        <end position="32"/>
    </location>
</feature>
<dbReference type="EMBL" id="GBRH01230384">
    <property type="protein sequence ID" value="JAD67511.1"/>
    <property type="molecule type" value="Transcribed_RNA"/>
</dbReference>
<evidence type="ECO:0000256" key="1">
    <source>
        <dbReference type="SAM" id="Phobius"/>
    </source>
</evidence>
<keyword evidence="1" id="KW-1133">Transmembrane helix</keyword>
<reference evidence="2" key="1">
    <citation type="submission" date="2014-09" db="EMBL/GenBank/DDBJ databases">
        <authorList>
            <person name="Magalhaes I.L.F."/>
            <person name="Oliveira U."/>
            <person name="Santos F.R."/>
            <person name="Vidigal T.H.D.A."/>
            <person name="Brescovit A.D."/>
            <person name="Santos A.J."/>
        </authorList>
    </citation>
    <scope>NUCLEOTIDE SEQUENCE</scope>
    <source>
        <tissue evidence="2">Shoot tissue taken approximately 20 cm above the soil surface</tissue>
    </source>
</reference>
<proteinExistence type="predicted"/>
<keyword evidence="1" id="KW-0472">Membrane</keyword>
<name>A0A0A9BW41_ARUDO</name>
<reference evidence="2" key="2">
    <citation type="journal article" date="2015" name="Data Brief">
        <title>Shoot transcriptome of the giant reed, Arundo donax.</title>
        <authorList>
            <person name="Barrero R.A."/>
            <person name="Guerrero F.D."/>
            <person name="Moolhuijzen P."/>
            <person name="Goolsby J.A."/>
            <person name="Tidwell J."/>
            <person name="Bellgard S.E."/>
            <person name="Bellgard M.I."/>
        </authorList>
    </citation>
    <scope>NUCLEOTIDE SEQUENCE</scope>
    <source>
        <tissue evidence="2">Shoot tissue taken approximately 20 cm above the soil surface</tissue>
    </source>
</reference>
<protein>
    <submittedName>
        <fullName evidence="2">Uncharacterized protein</fullName>
    </submittedName>
</protein>